<comment type="caution">
    <text evidence="1">The sequence shown here is derived from an EMBL/GenBank/DDBJ whole genome shotgun (WGS) entry which is preliminary data.</text>
</comment>
<gene>
    <name evidence="1" type="ORF">A2817_02695</name>
</gene>
<evidence type="ECO:0000313" key="2">
    <source>
        <dbReference type="Proteomes" id="UP000177594"/>
    </source>
</evidence>
<sequence length="121" mass="14265">MFKVPRNDSKYYWTNHAIRKMAFYGLTPDRMKRVIRNPQRVEDGVAENTIEVMMPGPNKKKPTEIWVMYQQKVKSKNEKIKILNSRFIIISAWRYPGISPIDKQIPIPADIFEELKNEGVL</sequence>
<dbReference type="Proteomes" id="UP000177594">
    <property type="component" value="Unassembled WGS sequence"/>
</dbReference>
<dbReference type="AlphaFoldDB" id="A0A1F8E9X5"/>
<proteinExistence type="predicted"/>
<reference evidence="1 2" key="1">
    <citation type="journal article" date="2016" name="Nat. Commun.">
        <title>Thousands of microbial genomes shed light on interconnected biogeochemical processes in an aquifer system.</title>
        <authorList>
            <person name="Anantharaman K."/>
            <person name="Brown C.T."/>
            <person name="Hug L.A."/>
            <person name="Sharon I."/>
            <person name="Castelle C.J."/>
            <person name="Probst A.J."/>
            <person name="Thomas B.C."/>
            <person name="Singh A."/>
            <person name="Wilkins M.J."/>
            <person name="Karaoz U."/>
            <person name="Brodie E.L."/>
            <person name="Williams K.H."/>
            <person name="Hubbard S.S."/>
            <person name="Banfield J.F."/>
        </authorList>
    </citation>
    <scope>NUCLEOTIDE SEQUENCE [LARGE SCALE GENOMIC DNA]</scope>
</reference>
<accession>A0A1F8E9X5</accession>
<organism evidence="1 2">
    <name type="scientific">Candidatus Yanofskybacteria bacterium RIFCSPHIGHO2_01_FULL_39_8b</name>
    <dbReference type="NCBI Taxonomy" id="1802659"/>
    <lineage>
        <taxon>Bacteria</taxon>
        <taxon>Candidatus Yanofskyibacteriota</taxon>
    </lineage>
</organism>
<protein>
    <submittedName>
        <fullName evidence="1">Uncharacterized protein</fullName>
    </submittedName>
</protein>
<dbReference type="EMBL" id="MGIZ01000050">
    <property type="protein sequence ID" value="OGM97592.1"/>
    <property type="molecule type" value="Genomic_DNA"/>
</dbReference>
<evidence type="ECO:0000313" key="1">
    <source>
        <dbReference type="EMBL" id="OGM97592.1"/>
    </source>
</evidence>
<name>A0A1F8E9X5_9BACT</name>